<dbReference type="NCBIfam" id="TIGR01730">
    <property type="entry name" value="RND_mfp"/>
    <property type="match status" value="1"/>
</dbReference>
<protein>
    <submittedName>
        <fullName evidence="8">Efflux RND transporter periplasmic adaptor subunit</fullName>
    </submittedName>
</protein>
<evidence type="ECO:0000259" key="7">
    <source>
        <dbReference type="Pfam" id="PF25975"/>
    </source>
</evidence>
<dbReference type="PANTHER" id="PTHR30097:SF15">
    <property type="entry name" value="CATION EFFLUX SYSTEM PROTEIN CUSB"/>
    <property type="match status" value="1"/>
</dbReference>
<reference evidence="9" key="1">
    <citation type="journal article" date="2019" name="Int. J. Syst. Evol. Microbiol.">
        <title>The Global Catalogue of Microorganisms (GCM) 10K type strain sequencing project: providing services to taxonomists for standard genome sequencing and annotation.</title>
        <authorList>
            <consortium name="The Broad Institute Genomics Platform"/>
            <consortium name="The Broad Institute Genome Sequencing Center for Infectious Disease"/>
            <person name="Wu L."/>
            <person name="Ma J."/>
        </authorList>
    </citation>
    <scope>NUCLEOTIDE SEQUENCE [LARGE SCALE GENOMIC DNA]</scope>
    <source>
        <strain evidence="9">CCUG 58412</strain>
    </source>
</reference>
<dbReference type="Gene3D" id="2.40.50.100">
    <property type="match status" value="1"/>
</dbReference>
<feature type="domain" description="CzcB-like alpha-helical hairpin" evidence="4">
    <location>
        <begin position="126"/>
        <end position="183"/>
    </location>
</feature>
<dbReference type="Pfam" id="PF25973">
    <property type="entry name" value="BSH_CzcB"/>
    <property type="match status" value="1"/>
</dbReference>
<dbReference type="EMBL" id="JBHTKB010000002">
    <property type="protein sequence ID" value="MFD0913974.1"/>
    <property type="molecule type" value="Genomic_DNA"/>
</dbReference>
<dbReference type="InterPro" id="IPR058792">
    <property type="entry name" value="Beta-barrel_RND_2"/>
</dbReference>
<dbReference type="InterPro" id="IPR058647">
    <property type="entry name" value="BSH_CzcB-like"/>
</dbReference>
<name>A0ABW3F6C3_9PROT</name>
<dbReference type="PANTHER" id="PTHR30097">
    <property type="entry name" value="CATION EFFLUX SYSTEM PROTEIN CUSB"/>
    <property type="match status" value="1"/>
</dbReference>
<dbReference type="Gene3D" id="1.10.287.470">
    <property type="entry name" value="Helix hairpin bin"/>
    <property type="match status" value="1"/>
</dbReference>
<feature type="domain" description="CzcB-like barrel-sandwich hybrid" evidence="6">
    <location>
        <begin position="87"/>
        <end position="234"/>
    </location>
</feature>
<organism evidence="8 9">
    <name type="scientific">Methylophilus luteus</name>
    <dbReference type="NCBI Taxonomy" id="640108"/>
    <lineage>
        <taxon>Bacteria</taxon>
        <taxon>Pseudomonadati</taxon>
        <taxon>Pseudomonadota</taxon>
        <taxon>Betaproteobacteria</taxon>
        <taxon>Nitrosomonadales</taxon>
        <taxon>Methylophilaceae</taxon>
        <taxon>Methylophilus</taxon>
    </lineage>
</organism>
<dbReference type="InterPro" id="IPR051909">
    <property type="entry name" value="MFP_Cation_Efflux"/>
</dbReference>
<dbReference type="Pfam" id="PF25954">
    <property type="entry name" value="Beta-barrel_RND_2"/>
    <property type="match status" value="1"/>
</dbReference>
<evidence type="ECO:0000256" key="3">
    <source>
        <dbReference type="SAM" id="SignalP"/>
    </source>
</evidence>
<dbReference type="PROSITE" id="PS51257">
    <property type="entry name" value="PROKAR_LIPOPROTEIN"/>
    <property type="match status" value="1"/>
</dbReference>
<feature type="domain" description="CusB-like beta-barrel" evidence="5">
    <location>
        <begin position="237"/>
        <end position="313"/>
    </location>
</feature>
<dbReference type="InterPro" id="IPR058649">
    <property type="entry name" value="CzcB_C"/>
</dbReference>
<evidence type="ECO:0000313" key="9">
    <source>
        <dbReference type="Proteomes" id="UP001597128"/>
    </source>
</evidence>
<dbReference type="Pfam" id="PF25893">
    <property type="entry name" value="HH_CzcB"/>
    <property type="match status" value="1"/>
</dbReference>
<feature type="chain" id="PRO_5047147635" evidence="3">
    <location>
        <begin position="26"/>
        <end position="397"/>
    </location>
</feature>
<evidence type="ECO:0000256" key="2">
    <source>
        <dbReference type="ARBA" id="ARBA00022448"/>
    </source>
</evidence>
<keyword evidence="2" id="KW-0813">Transport</keyword>
<dbReference type="Pfam" id="PF25975">
    <property type="entry name" value="CzcB_C"/>
    <property type="match status" value="1"/>
</dbReference>
<comment type="caution">
    <text evidence="8">The sequence shown here is derived from an EMBL/GenBank/DDBJ whole genome shotgun (WGS) entry which is preliminary data.</text>
</comment>
<evidence type="ECO:0000256" key="1">
    <source>
        <dbReference type="ARBA" id="ARBA00009477"/>
    </source>
</evidence>
<keyword evidence="3" id="KW-0732">Signal</keyword>
<dbReference type="SUPFAM" id="SSF111369">
    <property type="entry name" value="HlyD-like secretion proteins"/>
    <property type="match status" value="1"/>
</dbReference>
<dbReference type="RefSeq" id="WP_379057483.1">
    <property type="nucleotide sequence ID" value="NZ_JBHTKB010000002.1"/>
</dbReference>
<sequence>MYTLCKHTAALLTCLVLLAVSGCSADNSPPSAPVEATANTAQHEQAEQLVFTTAELKQFGITIAALSLQPLQSQLSLTANIVANQNRLAHVTPRIEGKLSKVIANLGDQVTAGQRLAEIDSIQMGEARAQYRSSQSELALALANYERISRLYEDKVVPQKQMIESQSALERARSAAYADSERLRMYGGLNKENSARHNGSTYVLTAPFAGIVLEKNAVIGELAKTTDSIFTIADLSTVWIEADVPEKDLKDIAIGKNASVTVSAYPQEVFTGKVSYLASMVDKTTRTVKARIELRNPEQKLRIDMFATAVLSHAAGQLALLVPADAIVMLQGIPHVYIAQQNHAQSATFTARPVALGQRLNEQVEIKSGVREGEHIAQSGVYALKARQLKSQISDEH</sequence>
<evidence type="ECO:0000313" key="8">
    <source>
        <dbReference type="EMBL" id="MFD0913974.1"/>
    </source>
</evidence>
<dbReference type="Proteomes" id="UP001597128">
    <property type="component" value="Unassembled WGS sequence"/>
</dbReference>
<dbReference type="Gene3D" id="2.40.30.170">
    <property type="match status" value="1"/>
</dbReference>
<evidence type="ECO:0000259" key="6">
    <source>
        <dbReference type="Pfam" id="PF25973"/>
    </source>
</evidence>
<evidence type="ECO:0000259" key="5">
    <source>
        <dbReference type="Pfam" id="PF25954"/>
    </source>
</evidence>
<feature type="domain" description="CzcB-like C-terminal circularly permuted SH3-like" evidence="7">
    <location>
        <begin position="321"/>
        <end position="385"/>
    </location>
</feature>
<accession>A0ABW3F6C3</accession>
<dbReference type="Gene3D" id="2.40.420.20">
    <property type="match status" value="1"/>
</dbReference>
<evidence type="ECO:0000259" key="4">
    <source>
        <dbReference type="Pfam" id="PF25893"/>
    </source>
</evidence>
<gene>
    <name evidence="8" type="ORF">ACFQ1Z_10480</name>
</gene>
<proteinExistence type="inferred from homology"/>
<comment type="similarity">
    <text evidence="1">Belongs to the membrane fusion protein (MFP) (TC 8.A.1) family.</text>
</comment>
<dbReference type="InterPro" id="IPR058648">
    <property type="entry name" value="HH_CzcB-like"/>
</dbReference>
<feature type="signal peptide" evidence="3">
    <location>
        <begin position="1"/>
        <end position="25"/>
    </location>
</feature>
<dbReference type="InterPro" id="IPR006143">
    <property type="entry name" value="RND_pump_MFP"/>
</dbReference>
<keyword evidence="9" id="KW-1185">Reference proteome</keyword>